<organism evidence="2 3">
    <name type="scientific">Mycoplasmopsis verecunda</name>
    <dbReference type="NCBI Taxonomy" id="171291"/>
    <lineage>
        <taxon>Bacteria</taxon>
        <taxon>Bacillati</taxon>
        <taxon>Mycoplasmatota</taxon>
        <taxon>Mycoplasmoidales</taxon>
        <taxon>Metamycoplasmataceae</taxon>
        <taxon>Mycoplasmopsis</taxon>
    </lineage>
</organism>
<dbReference type="STRING" id="171291.SAMN02745154_00466"/>
<dbReference type="EMBL" id="FUXF01000015">
    <property type="protein sequence ID" value="SJZ54727.1"/>
    <property type="molecule type" value="Genomic_DNA"/>
</dbReference>
<name>A0A1T4LJJ7_9BACT</name>
<proteinExistence type="predicted"/>
<keyword evidence="1" id="KW-1133">Transmembrane helix</keyword>
<protein>
    <submittedName>
        <fullName evidence="2">Uncharacterized protein</fullName>
    </submittedName>
</protein>
<evidence type="ECO:0000256" key="1">
    <source>
        <dbReference type="SAM" id="Phobius"/>
    </source>
</evidence>
<evidence type="ECO:0000313" key="3">
    <source>
        <dbReference type="Proteomes" id="UP000190389"/>
    </source>
</evidence>
<keyword evidence="3" id="KW-1185">Reference proteome</keyword>
<accession>A0A1T4LJJ7</accession>
<dbReference type="Proteomes" id="UP000190389">
    <property type="component" value="Unassembled WGS sequence"/>
</dbReference>
<dbReference type="RefSeq" id="WP_078747190.1">
    <property type="nucleotide sequence ID" value="NZ_CP137850.1"/>
</dbReference>
<sequence length="262" mass="30979">MNLNWLYVMVVILASLLFYALLKMYGYFNFVKAGFKLNWVQTQTYWKLGFSLFYISLVTLLLVLYATNVIHIYTLAEKNEHKDVAFSPLGAFAMIAYFCYIFMTGIIGFAIYVLIKNKNRISISADDFDNFDIEKYNFDIDKSYIKDRKNYTMFRDYITNSMMFKKHPKIYATKVVYYSLMFIYSTPVYDQSINEQEIDPSKLKNISEEFHSLLTNRKPIAELFQDNKEYITFVLKTAYQKVNSIYPLDEQIYKNAVLKACK</sequence>
<reference evidence="3" key="1">
    <citation type="submission" date="2017-02" db="EMBL/GenBank/DDBJ databases">
        <authorList>
            <person name="Varghese N."/>
            <person name="Submissions S."/>
        </authorList>
    </citation>
    <scope>NUCLEOTIDE SEQUENCE [LARGE SCALE GENOMIC DNA]</scope>
    <source>
        <strain evidence="3">ATCC 27862</strain>
    </source>
</reference>
<keyword evidence="1" id="KW-0812">Transmembrane</keyword>
<feature type="transmembrane region" description="Helical" evidence="1">
    <location>
        <begin position="48"/>
        <end position="74"/>
    </location>
</feature>
<keyword evidence="1" id="KW-0472">Membrane</keyword>
<evidence type="ECO:0000313" key="2">
    <source>
        <dbReference type="EMBL" id="SJZ54727.1"/>
    </source>
</evidence>
<gene>
    <name evidence="2" type="ORF">SAMN02745154_00466</name>
</gene>
<feature type="transmembrane region" description="Helical" evidence="1">
    <location>
        <begin position="94"/>
        <end position="115"/>
    </location>
</feature>
<dbReference type="AlphaFoldDB" id="A0A1T4LJJ7"/>
<feature type="transmembrane region" description="Helical" evidence="1">
    <location>
        <begin position="6"/>
        <end position="28"/>
    </location>
</feature>